<evidence type="ECO:0000313" key="2">
    <source>
        <dbReference type="EMBL" id="RKQ63463.1"/>
    </source>
</evidence>
<dbReference type="Proteomes" id="UP000280881">
    <property type="component" value="Unassembled WGS sequence"/>
</dbReference>
<organism evidence="2 3">
    <name type="scientific">Thermovibrio guaymasensis</name>
    <dbReference type="NCBI Taxonomy" id="240167"/>
    <lineage>
        <taxon>Bacteria</taxon>
        <taxon>Pseudomonadati</taxon>
        <taxon>Aquificota</taxon>
        <taxon>Aquificia</taxon>
        <taxon>Desulfurobacteriales</taxon>
        <taxon>Desulfurobacteriaceae</taxon>
        <taxon>Thermovibrio</taxon>
    </lineage>
</organism>
<dbReference type="Pfam" id="PF00085">
    <property type="entry name" value="Thioredoxin"/>
    <property type="match status" value="1"/>
</dbReference>
<feature type="domain" description="Thioredoxin" evidence="1">
    <location>
        <begin position="3"/>
        <end position="81"/>
    </location>
</feature>
<protein>
    <submittedName>
        <fullName evidence="2">Thioredoxin</fullName>
    </submittedName>
</protein>
<dbReference type="EMBL" id="RBIE01000001">
    <property type="protein sequence ID" value="RKQ63463.1"/>
    <property type="molecule type" value="Genomic_DNA"/>
</dbReference>
<comment type="caution">
    <text evidence="2">The sequence shown here is derived from an EMBL/GenBank/DDBJ whole genome shotgun (WGS) entry which is preliminary data.</text>
</comment>
<dbReference type="AlphaFoldDB" id="A0A420W819"/>
<keyword evidence="3" id="KW-1185">Reference proteome</keyword>
<dbReference type="RefSeq" id="WP_170137322.1">
    <property type="nucleotide sequence ID" value="NZ_RBIE01000001.1"/>
</dbReference>
<reference evidence="2 3" key="1">
    <citation type="submission" date="2018-10" db="EMBL/GenBank/DDBJ databases">
        <title>Genomic Encyclopedia of Type Strains, Phase IV (KMG-IV): sequencing the most valuable type-strain genomes for metagenomic binning, comparative biology and taxonomic classification.</title>
        <authorList>
            <person name="Goeker M."/>
        </authorList>
    </citation>
    <scope>NUCLEOTIDE SEQUENCE [LARGE SCALE GENOMIC DNA]</scope>
    <source>
        <strain evidence="2 3">DSM 15521</strain>
    </source>
</reference>
<gene>
    <name evidence="2" type="ORF">C7457_0335</name>
</gene>
<dbReference type="InterPro" id="IPR013766">
    <property type="entry name" value="Thioredoxin_domain"/>
</dbReference>
<evidence type="ECO:0000259" key="1">
    <source>
        <dbReference type="Pfam" id="PF00085"/>
    </source>
</evidence>
<proteinExistence type="predicted"/>
<evidence type="ECO:0000313" key="3">
    <source>
        <dbReference type="Proteomes" id="UP000280881"/>
    </source>
</evidence>
<dbReference type="Gene3D" id="3.40.30.10">
    <property type="entry name" value="Glutaredoxin"/>
    <property type="match status" value="1"/>
</dbReference>
<dbReference type="SUPFAM" id="SSF52833">
    <property type="entry name" value="Thioredoxin-like"/>
    <property type="match status" value="1"/>
</dbReference>
<accession>A0A420W819</accession>
<sequence length="85" mass="9916">MKLILYSSKKCKVCIPLRAKLKEIVKELKVELREVEIEENPQEAAQKLIFSAPTVILEVDGREIKRWSGIFSLDEVKKTIERFKN</sequence>
<dbReference type="CDD" id="cd02947">
    <property type="entry name" value="TRX_family"/>
    <property type="match status" value="1"/>
</dbReference>
<name>A0A420W819_9BACT</name>
<dbReference type="InterPro" id="IPR036249">
    <property type="entry name" value="Thioredoxin-like_sf"/>
</dbReference>